<dbReference type="SUPFAM" id="SSF53633">
    <property type="entry name" value="Carbamate kinase-like"/>
    <property type="match status" value="1"/>
</dbReference>
<evidence type="ECO:0000256" key="3">
    <source>
        <dbReference type="ARBA" id="ARBA00022605"/>
    </source>
</evidence>
<sequence>MTETIVVKLGGVASDNLQPTFFEKIRQWQLAGKRVVIVHGGGHYINTMLERLDVVSTFHNGMRVTTKETLDIVKMVLIGQVQPTITSIFQEAGFAAVGLNAMDDRLLTAHSLKETSLGYVGEVVSVNTDFLTQLLNNQQIPVIAPLGITDDSQWLNVNADQTACAIAQSLQADQLYLLTDVPGIKTEAGLLETVKLAEVADLKATGVIKGGMLPKLNSAVTAVIAGVKQVHITNQINQAGTVIHHSEVLVS</sequence>
<feature type="site" description="Transition state stabilizer" evidence="9">
    <location>
        <position position="8"/>
    </location>
</feature>
<comment type="similarity">
    <text evidence="9">Belongs to the acetylglutamate kinase family. ArgB subfamily.</text>
</comment>
<dbReference type="GO" id="GO:0005737">
    <property type="term" value="C:cytoplasm"/>
    <property type="evidence" value="ECO:0007669"/>
    <property type="project" value="UniProtKB-SubCell"/>
</dbReference>
<dbReference type="EC" id="2.7.2.8" evidence="9"/>
<evidence type="ECO:0000256" key="1">
    <source>
        <dbReference type="ARBA" id="ARBA00004828"/>
    </source>
</evidence>
<dbReference type="PIRSF" id="PIRSF000728">
    <property type="entry name" value="NAGK"/>
    <property type="match status" value="1"/>
</dbReference>
<evidence type="ECO:0000256" key="4">
    <source>
        <dbReference type="ARBA" id="ARBA00022679"/>
    </source>
</evidence>
<comment type="catalytic activity">
    <reaction evidence="8 9">
        <text>N-acetyl-L-glutamate + ATP = N-acetyl-L-glutamyl 5-phosphate + ADP</text>
        <dbReference type="Rhea" id="RHEA:14629"/>
        <dbReference type="ChEBI" id="CHEBI:30616"/>
        <dbReference type="ChEBI" id="CHEBI:44337"/>
        <dbReference type="ChEBI" id="CHEBI:57936"/>
        <dbReference type="ChEBI" id="CHEBI:456216"/>
        <dbReference type="EC" id="2.7.2.8"/>
    </reaction>
</comment>
<keyword evidence="2 9" id="KW-0055">Arginine biosynthesis</keyword>
<dbReference type="PANTHER" id="PTHR23342:SF0">
    <property type="entry name" value="N-ACETYLGLUTAMATE SYNTHASE, MITOCHONDRIAL"/>
    <property type="match status" value="1"/>
</dbReference>
<evidence type="ECO:0000256" key="8">
    <source>
        <dbReference type="ARBA" id="ARBA00048141"/>
    </source>
</evidence>
<comment type="function">
    <text evidence="9">Catalyzes the ATP-dependent phosphorylation of N-acetyl-L-glutamate.</text>
</comment>
<dbReference type="NCBIfam" id="TIGR00761">
    <property type="entry name" value="argB"/>
    <property type="match status" value="1"/>
</dbReference>
<keyword evidence="12" id="KW-1185">Reference proteome</keyword>
<dbReference type="EMBL" id="JAEEGA010000008">
    <property type="protein sequence ID" value="MBP1041944.1"/>
    <property type="molecule type" value="Genomic_DNA"/>
</dbReference>
<evidence type="ECO:0000313" key="12">
    <source>
        <dbReference type="Proteomes" id="UP000674938"/>
    </source>
</evidence>
<dbReference type="InterPro" id="IPR004662">
    <property type="entry name" value="AcgluKinase_fam"/>
</dbReference>
<dbReference type="Proteomes" id="UP000674938">
    <property type="component" value="Unassembled WGS sequence"/>
</dbReference>
<dbReference type="RefSeq" id="WP_209528658.1">
    <property type="nucleotide sequence ID" value="NZ_JAEEGA010000008.1"/>
</dbReference>
<protein>
    <recommendedName>
        <fullName evidence="9">Acetylglutamate kinase</fullName>
        <ecNumber evidence="9">2.7.2.8</ecNumber>
    </recommendedName>
    <alternativeName>
        <fullName evidence="9">N-acetyl-L-glutamate 5-phosphotransferase</fullName>
    </alternativeName>
    <alternativeName>
        <fullName evidence="9">NAG kinase</fullName>
        <shortName evidence="9">NAGK</shortName>
    </alternativeName>
</protein>
<evidence type="ECO:0000256" key="9">
    <source>
        <dbReference type="HAMAP-Rule" id="MF_00082"/>
    </source>
</evidence>
<keyword evidence="9" id="KW-0963">Cytoplasm</keyword>
<keyword evidence="7 9" id="KW-0067">ATP-binding</keyword>
<keyword evidence="6 9" id="KW-0418">Kinase</keyword>
<proteinExistence type="inferred from homology"/>
<feature type="binding site" evidence="9">
    <location>
        <begin position="41"/>
        <end position="42"/>
    </location>
    <ligand>
        <name>substrate</name>
    </ligand>
</feature>
<evidence type="ECO:0000256" key="2">
    <source>
        <dbReference type="ARBA" id="ARBA00022571"/>
    </source>
</evidence>
<accession>A0A940P5H6</accession>
<dbReference type="GO" id="GO:0042450">
    <property type="term" value="P:L-arginine biosynthetic process via ornithine"/>
    <property type="evidence" value="ECO:0007669"/>
    <property type="project" value="UniProtKB-UniRule"/>
</dbReference>
<dbReference type="InterPro" id="IPR037528">
    <property type="entry name" value="ArgB"/>
</dbReference>
<dbReference type="AlphaFoldDB" id="A0A940P5H6"/>
<dbReference type="Gene3D" id="3.40.1160.10">
    <property type="entry name" value="Acetylglutamate kinase-like"/>
    <property type="match status" value="1"/>
</dbReference>
<keyword evidence="3 9" id="KW-0028">Amino-acid biosynthesis</keyword>
<keyword evidence="4 9" id="KW-0808">Transferase</keyword>
<dbReference type="HAMAP" id="MF_00082">
    <property type="entry name" value="ArgB"/>
    <property type="match status" value="1"/>
</dbReference>
<feature type="site" description="Transition state stabilizer" evidence="9">
    <location>
        <position position="215"/>
    </location>
</feature>
<comment type="caution">
    <text evidence="11">The sequence shown here is derived from an EMBL/GenBank/DDBJ whole genome shotgun (WGS) entry which is preliminary data.</text>
</comment>
<evidence type="ECO:0000256" key="7">
    <source>
        <dbReference type="ARBA" id="ARBA00022840"/>
    </source>
</evidence>
<evidence type="ECO:0000313" key="11">
    <source>
        <dbReference type="EMBL" id="MBP1041944.1"/>
    </source>
</evidence>
<dbReference type="PANTHER" id="PTHR23342">
    <property type="entry name" value="N-ACETYLGLUTAMATE SYNTHASE"/>
    <property type="match status" value="1"/>
</dbReference>
<gene>
    <name evidence="9 11" type="primary">argB</name>
    <name evidence="11" type="ORF">I6N95_13065</name>
</gene>
<dbReference type="InterPro" id="IPR036393">
    <property type="entry name" value="AceGlu_kinase-like_sf"/>
</dbReference>
<evidence type="ECO:0000259" key="10">
    <source>
        <dbReference type="Pfam" id="PF00696"/>
    </source>
</evidence>
<evidence type="ECO:0000256" key="6">
    <source>
        <dbReference type="ARBA" id="ARBA00022777"/>
    </source>
</evidence>
<dbReference type="InterPro" id="IPR001048">
    <property type="entry name" value="Asp/Glu/Uridylate_kinase"/>
</dbReference>
<keyword evidence="5 9" id="KW-0547">Nucleotide-binding</keyword>
<feature type="domain" description="Aspartate/glutamate/uridylate kinase" evidence="10">
    <location>
        <begin position="4"/>
        <end position="234"/>
    </location>
</feature>
<organism evidence="11 12">
    <name type="scientific">Vagococcus allomyrinae</name>
    <dbReference type="NCBI Taxonomy" id="2794353"/>
    <lineage>
        <taxon>Bacteria</taxon>
        <taxon>Bacillati</taxon>
        <taxon>Bacillota</taxon>
        <taxon>Bacilli</taxon>
        <taxon>Lactobacillales</taxon>
        <taxon>Enterococcaceae</taxon>
        <taxon>Vagococcus</taxon>
    </lineage>
</organism>
<comment type="pathway">
    <text evidence="1 9">Amino-acid biosynthesis; L-arginine biosynthesis; N(2)-acetyl-L-ornithine from L-glutamate: step 2/4.</text>
</comment>
<name>A0A940P5H6_9ENTE</name>
<feature type="binding site" evidence="9">
    <location>
        <position position="63"/>
    </location>
    <ligand>
        <name>substrate</name>
    </ligand>
</feature>
<evidence type="ECO:0000256" key="5">
    <source>
        <dbReference type="ARBA" id="ARBA00022741"/>
    </source>
</evidence>
<dbReference type="Pfam" id="PF00696">
    <property type="entry name" value="AA_kinase"/>
    <property type="match status" value="1"/>
</dbReference>
<dbReference type="GO" id="GO:0005524">
    <property type="term" value="F:ATP binding"/>
    <property type="evidence" value="ECO:0007669"/>
    <property type="project" value="UniProtKB-UniRule"/>
</dbReference>
<dbReference type="GO" id="GO:0003991">
    <property type="term" value="F:acetylglutamate kinase activity"/>
    <property type="evidence" value="ECO:0007669"/>
    <property type="project" value="UniProtKB-UniRule"/>
</dbReference>
<reference evidence="11" key="1">
    <citation type="submission" date="2020-12" db="EMBL/GenBank/DDBJ databases">
        <title>Vagococcus allomyrinae sp. nov. and Enterococcus lavae sp. nov., isolated from the larvae of Allomyrina dichotoma.</title>
        <authorList>
            <person name="Lee S.D."/>
        </authorList>
    </citation>
    <scope>NUCLEOTIDE SEQUENCE</scope>
    <source>
        <strain evidence="11">BWB3-3</strain>
    </source>
</reference>
<feature type="binding site" evidence="9">
    <location>
        <position position="156"/>
    </location>
    <ligand>
        <name>substrate</name>
    </ligand>
</feature>
<comment type="subcellular location">
    <subcellularLocation>
        <location evidence="9">Cytoplasm</location>
    </subcellularLocation>
</comment>
<dbReference type="CDD" id="cd04238">
    <property type="entry name" value="AAK_NAGK-like"/>
    <property type="match status" value="1"/>
</dbReference>